<name>A0A1G2PCK3_9BACT</name>
<proteinExistence type="predicted"/>
<feature type="transmembrane region" description="Helical" evidence="1">
    <location>
        <begin position="174"/>
        <end position="194"/>
    </location>
</feature>
<evidence type="ECO:0000256" key="1">
    <source>
        <dbReference type="SAM" id="Phobius"/>
    </source>
</evidence>
<feature type="transmembrane region" description="Helical" evidence="1">
    <location>
        <begin position="230"/>
        <end position="250"/>
    </location>
</feature>
<accession>A0A1G2PCK3</accession>
<feature type="transmembrane region" description="Helical" evidence="1">
    <location>
        <begin position="200"/>
        <end position="218"/>
    </location>
</feature>
<dbReference type="Proteomes" id="UP000178869">
    <property type="component" value="Unassembled WGS sequence"/>
</dbReference>
<feature type="transmembrane region" description="Helical" evidence="1">
    <location>
        <begin position="75"/>
        <end position="95"/>
    </location>
</feature>
<keyword evidence="1" id="KW-0812">Transmembrane</keyword>
<keyword evidence="1" id="KW-1133">Transmembrane helix</keyword>
<dbReference type="AlphaFoldDB" id="A0A1G2PCK3"/>
<reference evidence="2 3" key="1">
    <citation type="journal article" date="2016" name="Nat. Commun.">
        <title>Thousands of microbial genomes shed light on interconnected biogeochemical processes in an aquifer system.</title>
        <authorList>
            <person name="Anantharaman K."/>
            <person name="Brown C.T."/>
            <person name="Hug L.A."/>
            <person name="Sharon I."/>
            <person name="Castelle C.J."/>
            <person name="Probst A.J."/>
            <person name="Thomas B.C."/>
            <person name="Singh A."/>
            <person name="Wilkins M.J."/>
            <person name="Karaoz U."/>
            <person name="Brodie E.L."/>
            <person name="Williams K.H."/>
            <person name="Hubbard S.S."/>
            <person name="Banfield J.F."/>
        </authorList>
    </citation>
    <scope>NUCLEOTIDE SEQUENCE [LARGE SCALE GENOMIC DNA]</scope>
</reference>
<organism evidence="2 3">
    <name type="scientific">Candidatus Terrybacteria bacterium RIFCSPHIGHO2_01_FULL_43_35</name>
    <dbReference type="NCBI Taxonomy" id="1802361"/>
    <lineage>
        <taxon>Bacteria</taxon>
        <taxon>Candidatus Terryibacteriota</taxon>
    </lineage>
</organism>
<protein>
    <submittedName>
        <fullName evidence="2">Uncharacterized protein</fullName>
    </submittedName>
</protein>
<evidence type="ECO:0000313" key="3">
    <source>
        <dbReference type="Proteomes" id="UP000178869"/>
    </source>
</evidence>
<feature type="transmembrane region" description="Helical" evidence="1">
    <location>
        <begin position="25"/>
        <end position="43"/>
    </location>
</feature>
<evidence type="ECO:0000313" key="2">
    <source>
        <dbReference type="EMBL" id="OHA46060.1"/>
    </source>
</evidence>
<dbReference type="EMBL" id="MHSR01000022">
    <property type="protein sequence ID" value="OHA46060.1"/>
    <property type="molecule type" value="Genomic_DNA"/>
</dbReference>
<sequence length="253" mass="28283">MPLFISLLFLLAGEGSLFFPSLRIIFALTAIAAGVIAFLTWHLRFMPTLLLSGLVVFSGIAFFLFAFPADATVEYLNIISHLFIFGWALVLWLALEERVRASRGIAVGLNRIQAILFIVLFLLFAAVFYAAGAPFFIRGEFLLIIVALCEAIAMYIRLEGHIRASALKVSDRRIMVYSFSAAMLMAEAFFVISFWPFAPLTIAAVLITMDYALANLFIRFFRSNLRLLDILKVASVVTIVVLATLIRGPWFPR</sequence>
<gene>
    <name evidence="2" type="ORF">A2828_01045</name>
</gene>
<feature type="transmembrane region" description="Helical" evidence="1">
    <location>
        <begin position="50"/>
        <end position="69"/>
    </location>
</feature>
<keyword evidence="1" id="KW-0472">Membrane</keyword>
<comment type="caution">
    <text evidence="2">The sequence shown here is derived from an EMBL/GenBank/DDBJ whole genome shotgun (WGS) entry which is preliminary data.</text>
</comment>
<feature type="transmembrane region" description="Helical" evidence="1">
    <location>
        <begin position="115"/>
        <end position="135"/>
    </location>
</feature>
<feature type="transmembrane region" description="Helical" evidence="1">
    <location>
        <begin position="141"/>
        <end position="158"/>
    </location>
</feature>